<dbReference type="EMBL" id="LRPC01000012">
    <property type="protein sequence ID" value="KYG75743.1"/>
    <property type="molecule type" value="Genomic_DNA"/>
</dbReference>
<comment type="caution">
    <text evidence="1">The sequence shown here is derived from an EMBL/GenBank/DDBJ whole genome shotgun (WGS) entry which is preliminary data.</text>
</comment>
<name>A0A150XAK2_9BACT</name>
<evidence type="ECO:0000313" key="2">
    <source>
        <dbReference type="Proteomes" id="UP000075606"/>
    </source>
</evidence>
<dbReference type="STRING" id="333140.AWW68_07865"/>
<accession>A0A150XAK2</accession>
<dbReference type="Proteomes" id="UP000075606">
    <property type="component" value="Unassembled WGS sequence"/>
</dbReference>
<proteinExistence type="predicted"/>
<evidence type="ECO:0000313" key="1">
    <source>
        <dbReference type="EMBL" id="KYG75743.1"/>
    </source>
</evidence>
<reference evidence="1 2" key="1">
    <citation type="submission" date="2016-01" db="EMBL/GenBank/DDBJ databases">
        <title>Genome sequencing of Roseivirga spongicola UST030701-084.</title>
        <authorList>
            <person name="Selvaratnam C."/>
            <person name="Thevarajoo S."/>
            <person name="Goh K.M."/>
            <person name="Ee R."/>
            <person name="Chan K.-G."/>
            <person name="Chong C.S."/>
        </authorList>
    </citation>
    <scope>NUCLEOTIDE SEQUENCE [LARGE SCALE GENOMIC DNA]</scope>
    <source>
        <strain evidence="1 2">UST030701-084</strain>
    </source>
</reference>
<protein>
    <submittedName>
        <fullName evidence="1">Uncharacterized protein</fullName>
    </submittedName>
</protein>
<dbReference type="AlphaFoldDB" id="A0A150XAK2"/>
<dbReference type="InterPro" id="IPR046037">
    <property type="entry name" value="DUF5995"/>
</dbReference>
<dbReference type="Pfam" id="PF19458">
    <property type="entry name" value="DUF5995"/>
    <property type="match status" value="1"/>
</dbReference>
<gene>
    <name evidence="1" type="ORF">AWW68_07865</name>
</gene>
<keyword evidence="2" id="KW-1185">Reference proteome</keyword>
<sequence length="249" mass="28173">MHAQSIDEVIDQLDRIIEECLADDSKLAFFPILYRKVTIAVKEGIERKDFDDNERMEKLDVVFANRYLTAYQQFKAGEKPTDSWQIAFDEAHAFWPIALQHLLIGINAHINLDLGIAAAEIADSDLHSLKADFYKINSLLASMAEGVQQEIGRISPVIGILDLLAGKLDERLVDFSIKIARDGAWDFANEYNQAEASQRPTLISKRDFSIAWLGKDIMKPGRFLRVVAAFIKVFERKKVHKIAKALEGN</sequence>
<organism evidence="1 2">
    <name type="scientific">Roseivirga spongicola</name>
    <dbReference type="NCBI Taxonomy" id="333140"/>
    <lineage>
        <taxon>Bacteria</taxon>
        <taxon>Pseudomonadati</taxon>
        <taxon>Bacteroidota</taxon>
        <taxon>Cytophagia</taxon>
        <taxon>Cytophagales</taxon>
        <taxon>Roseivirgaceae</taxon>
        <taxon>Roseivirga</taxon>
    </lineage>
</organism>
<dbReference type="OrthoDB" id="583431at2"/>
<dbReference type="RefSeq" id="WP_068219526.1">
    <property type="nucleotide sequence ID" value="NZ_LRPC01000012.1"/>
</dbReference>